<dbReference type="GO" id="GO:0030170">
    <property type="term" value="F:pyridoxal phosphate binding"/>
    <property type="evidence" value="ECO:0007669"/>
    <property type="project" value="InterPro"/>
</dbReference>
<dbReference type="InterPro" id="IPR015424">
    <property type="entry name" value="PyrdxlP-dep_Trfase"/>
</dbReference>
<dbReference type="Pfam" id="PF00155">
    <property type="entry name" value="Aminotran_1_2"/>
    <property type="match status" value="1"/>
</dbReference>
<comment type="cofactor">
    <cofactor evidence="1">
        <name>pyridoxal 5'-phosphate</name>
        <dbReference type="ChEBI" id="CHEBI:597326"/>
    </cofactor>
</comment>
<accession>A0A7J0GY12</accession>
<dbReference type="PANTHER" id="PTHR42885">
    <property type="entry name" value="HISTIDINOL-PHOSPHATE AMINOTRANSFERASE-RELATED"/>
    <property type="match status" value="1"/>
</dbReference>
<comment type="caution">
    <text evidence="9">The sequence shown here is derived from an EMBL/GenBank/DDBJ whole genome shotgun (WGS) entry which is preliminary data.</text>
</comment>
<reference evidence="9 10" key="1">
    <citation type="submission" date="2019-07" db="EMBL/GenBank/DDBJ databases">
        <title>De Novo Assembly of kiwifruit Actinidia rufa.</title>
        <authorList>
            <person name="Sugita-Konishi S."/>
            <person name="Sato K."/>
            <person name="Mori E."/>
            <person name="Abe Y."/>
            <person name="Kisaki G."/>
            <person name="Hamano K."/>
            <person name="Suezawa K."/>
            <person name="Otani M."/>
            <person name="Fukuda T."/>
            <person name="Manabe T."/>
            <person name="Gomi K."/>
            <person name="Tabuchi M."/>
            <person name="Akimitsu K."/>
            <person name="Kataoka I."/>
        </authorList>
    </citation>
    <scope>NUCLEOTIDE SEQUENCE [LARGE SCALE GENOMIC DNA]</scope>
    <source>
        <strain evidence="10">cv. Fuchu</strain>
    </source>
</reference>
<comment type="pathway">
    <text evidence="2">Amino-acid biosynthesis; L-histidine biosynthesis; L-histidine from 5-phospho-alpha-D-ribose 1-diphosphate: step 7/9.</text>
</comment>
<dbReference type="InterPro" id="IPR004839">
    <property type="entry name" value="Aminotransferase_I/II_large"/>
</dbReference>
<keyword evidence="6" id="KW-0663">Pyridoxal phosphate</keyword>
<dbReference type="GO" id="GO:0004400">
    <property type="term" value="F:histidinol-phosphate transaminase activity"/>
    <property type="evidence" value="ECO:0007669"/>
    <property type="project" value="UniProtKB-EC"/>
</dbReference>
<evidence type="ECO:0000313" key="9">
    <source>
        <dbReference type="EMBL" id="GFZ15692.1"/>
    </source>
</evidence>
<evidence type="ECO:0000259" key="8">
    <source>
        <dbReference type="Pfam" id="PF00155"/>
    </source>
</evidence>
<protein>
    <recommendedName>
        <fullName evidence="3">histidinol-phosphate transaminase</fullName>
        <ecNumber evidence="3">2.6.1.9</ecNumber>
    </recommendedName>
</protein>
<evidence type="ECO:0000256" key="5">
    <source>
        <dbReference type="ARBA" id="ARBA00022679"/>
    </source>
</evidence>
<evidence type="ECO:0000256" key="6">
    <source>
        <dbReference type="ARBA" id="ARBA00022898"/>
    </source>
</evidence>
<comment type="catalytic activity">
    <reaction evidence="7">
        <text>L-histidinol phosphate + 2-oxoglutarate = 3-(imidazol-4-yl)-2-oxopropyl phosphate + L-glutamate</text>
        <dbReference type="Rhea" id="RHEA:23744"/>
        <dbReference type="ChEBI" id="CHEBI:16810"/>
        <dbReference type="ChEBI" id="CHEBI:29985"/>
        <dbReference type="ChEBI" id="CHEBI:57766"/>
        <dbReference type="ChEBI" id="CHEBI:57980"/>
        <dbReference type="EC" id="2.6.1.9"/>
    </reaction>
</comment>
<name>A0A7J0GY12_9ERIC</name>
<evidence type="ECO:0000256" key="7">
    <source>
        <dbReference type="ARBA" id="ARBA00047481"/>
    </source>
</evidence>
<keyword evidence="5 9" id="KW-0808">Transferase</keyword>
<feature type="domain" description="Aminotransferase class I/classII large" evidence="8">
    <location>
        <begin position="241"/>
        <end position="373"/>
    </location>
</feature>
<sequence length="379" mass="42047">MVSEPYPTSGGFSPCSPTSGDLRPDYPLHLDLCKLSNQSLGRRAPIGSDLTPSGLDWPRFDSYETWFGSIWSDCLDLVRLTKGLLVPDSDEDLLTDSDETSIWTSLYELVYRRRASPLFLKALFTIMTLLPPSFAKFQQFQQYRTFLATIQGDSTQASATSAMPTTLSSLHSSSPTAAPIAKEDLIYLDHFSSDVSTEEYSSTLDIADIPLPAISPELPQSHPPALWLLHLTLGTLIRLSVGLAGLRIGYGAFPLSIIEYLWRAKQPYNVSVAAEVSACAALKNPAYLENVKVALVQERERLFKLLKEVPFLNPYPSHSNFILCEVTSGMDAKKLKEDLANMGVMIRHYNNKELKGYVRVSVGKPEHTDALMECLNCLC</sequence>
<dbReference type="SUPFAM" id="SSF53383">
    <property type="entry name" value="PLP-dependent transferases"/>
    <property type="match status" value="1"/>
</dbReference>
<organism evidence="9 10">
    <name type="scientific">Actinidia rufa</name>
    <dbReference type="NCBI Taxonomy" id="165716"/>
    <lineage>
        <taxon>Eukaryota</taxon>
        <taxon>Viridiplantae</taxon>
        <taxon>Streptophyta</taxon>
        <taxon>Embryophyta</taxon>
        <taxon>Tracheophyta</taxon>
        <taxon>Spermatophyta</taxon>
        <taxon>Magnoliopsida</taxon>
        <taxon>eudicotyledons</taxon>
        <taxon>Gunneridae</taxon>
        <taxon>Pentapetalae</taxon>
        <taxon>asterids</taxon>
        <taxon>Ericales</taxon>
        <taxon>Actinidiaceae</taxon>
        <taxon>Actinidia</taxon>
    </lineage>
</organism>
<dbReference type="AlphaFoldDB" id="A0A7J0GY12"/>
<dbReference type="Gene3D" id="3.40.640.10">
    <property type="entry name" value="Type I PLP-dependent aspartate aminotransferase-like (Major domain)"/>
    <property type="match status" value="1"/>
</dbReference>
<dbReference type="InterPro" id="IPR015422">
    <property type="entry name" value="PyrdxlP-dep_Trfase_small"/>
</dbReference>
<evidence type="ECO:0000313" key="10">
    <source>
        <dbReference type="Proteomes" id="UP000585474"/>
    </source>
</evidence>
<dbReference type="EC" id="2.6.1.9" evidence="3"/>
<proteinExistence type="predicted"/>
<evidence type="ECO:0000256" key="1">
    <source>
        <dbReference type="ARBA" id="ARBA00001933"/>
    </source>
</evidence>
<dbReference type="PANTHER" id="PTHR42885:SF2">
    <property type="entry name" value="HISTIDINOL-PHOSPHATE AMINOTRANSFERASE"/>
    <property type="match status" value="1"/>
</dbReference>
<gene>
    <name evidence="9" type="ORF">Acr_25g0001010</name>
</gene>
<dbReference type="Proteomes" id="UP000585474">
    <property type="component" value="Unassembled WGS sequence"/>
</dbReference>
<dbReference type="InterPro" id="IPR015421">
    <property type="entry name" value="PyrdxlP-dep_Trfase_major"/>
</dbReference>
<evidence type="ECO:0000256" key="3">
    <source>
        <dbReference type="ARBA" id="ARBA00012748"/>
    </source>
</evidence>
<dbReference type="OrthoDB" id="2015537at2759"/>
<keyword evidence="4 9" id="KW-0032">Aminotransferase</keyword>
<dbReference type="EMBL" id="BJWL01000025">
    <property type="protein sequence ID" value="GFZ15692.1"/>
    <property type="molecule type" value="Genomic_DNA"/>
</dbReference>
<evidence type="ECO:0000256" key="4">
    <source>
        <dbReference type="ARBA" id="ARBA00022576"/>
    </source>
</evidence>
<keyword evidence="10" id="KW-1185">Reference proteome</keyword>
<dbReference type="Gene3D" id="3.90.1150.10">
    <property type="entry name" value="Aspartate Aminotransferase, domain 1"/>
    <property type="match status" value="1"/>
</dbReference>
<evidence type="ECO:0000256" key="2">
    <source>
        <dbReference type="ARBA" id="ARBA00005011"/>
    </source>
</evidence>